<sequence>MNKVRIGISAVIAGVLLQGMSVNSYVIQRDDYPSVRTVTLKTDRVIQSKTNTPFVDFNDVTKVSNISVEALKTMLAGKPLESVASAFVKAEEKTGINALVLVGIAGEESGHGTSSRANSGRNNLTGMGVNTDSSKGKGYSSWEECIIDTAYLLRDCYTKPGQKYYVNKGLKGINEYYSSNPDWANNVKDVINYYTRRAK</sequence>
<keyword evidence="3" id="KW-0326">Glycosidase</keyword>
<feature type="compositionally biased region" description="Polar residues" evidence="1">
    <location>
        <begin position="111"/>
        <end position="129"/>
    </location>
</feature>
<dbReference type="Pfam" id="PF01832">
    <property type="entry name" value="Glucosaminidase"/>
    <property type="match status" value="1"/>
</dbReference>
<evidence type="ECO:0000259" key="2">
    <source>
        <dbReference type="Pfam" id="PF01832"/>
    </source>
</evidence>
<name>A0A6N3F9S8_9CLOT</name>
<dbReference type="GO" id="GO:0033925">
    <property type="term" value="F:mannosyl-glycoprotein endo-beta-N-acetylglucosaminidase activity"/>
    <property type="evidence" value="ECO:0007669"/>
    <property type="project" value="UniProtKB-EC"/>
</dbReference>
<evidence type="ECO:0000256" key="1">
    <source>
        <dbReference type="SAM" id="MobiDB-lite"/>
    </source>
</evidence>
<reference evidence="3" key="1">
    <citation type="submission" date="2019-11" db="EMBL/GenBank/DDBJ databases">
        <authorList>
            <person name="Feng L."/>
        </authorList>
    </citation>
    <scope>NUCLEOTIDE SEQUENCE</scope>
    <source>
        <strain evidence="3">CParaputrificumLFYP93</strain>
    </source>
</reference>
<feature type="domain" description="Mannosyl-glycoprotein endo-beta-N-acetylglucosamidase-like" evidence="2">
    <location>
        <begin position="85"/>
        <end position="195"/>
    </location>
</feature>
<organism evidence="3">
    <name type="scientific">Clostridium paraputrificum</name>
    <dbReference type="NCBI Taxonomy" id="29363"/>
    <lineage>
        <taxon>Bacteria</taxon>
        <taxon>Bacillati</taxon>
        <taxon>Bacillota</taxon>
        <taxon>Clostridia</taxon>
        <taxon>Eubacteriales</taxon>
        <taxon>Clostridiaceae</taxon>
        <taxon>Clostridium</taxon>
    </lineage>
</organism>
<dbReference type="InterPro" id="IPR002901">
    <property type="entry name" value="MGlyc_endo_b_GlcNAc-like_dom"/>
</dbReference>
<gene>
    <name evidence="3" type="primary">lytB_2</name>
    <name evidence="3" type="ORF">CPLFYP93_02451</name>
</gene>
<evidence type="ECO:0000313" key="3">
    <source>
        <dbReference type="EMBL" id="VYU48686.1"/>
    </source>
</evidence>
<dbReference type="AlphaFoldDB" id="A0A6N3F9S8"/>
<feature type="region of interest" description="Disordered" evidence="1">
    <location>
        <begin position="109"/>
        <end position="129"/>
    </location>
</feature>
<dbReference type="Gene3D" id="1.10.530.10">
    <property type="match status" value="1"/>
</dbReference>
<dbReference type="EC" id="3.2.1.96" evidence="3"/>
<dbReference type="EMBL" id="CACRTV010000057">
    <property type="protein sequence ID" value="VYU48686.1"/>
    <property type="molecule type" value="Genomic_DNA"/>
</dbReference>
<dbReference type="InterPro" id="IPR023346">
    <property type="entry name" value="Lysozyme-like_dom_sf"/>
</dbReference>
<dbReference type="SUPFAM" id="SSF53955">
    <property type="entry name" value="Lysozyme-like"/>
    <property type="match status" value="1"/>
</dbReference>
<dbReference type="RefSeq" id="WP_156561815.1">
    <property type="nucleotide sequence ID" value="NZ_CACRTV010000057.1"/>
</dbReference>
<keyword evidence="3" id="KW-0378">Hydrolase</keyword>
<protein>
    <submittedName>
        <fullName evidence="3">Endo-beta-N-acetylglucosaminidase</fullName>
        <ecNumber evidence="3">3.2.1.96</ecNumber>
    </submittedName>
</protein>
<dbReference type="GO" id="GO:0004040">
    <property type="term" value="F:amidase activity"/>
    <property type="evidence" value="ECO:0007669"/>
    <property type="project" value="InterPro"/>
</dbReference>
<proteinExistence type="predicted"/>
<accession>A0A6N3F9S8</accession>